<dbReference type="Pfam" id="PF04203">
    <property type="entry name" value="Sortase"/>
    <property type="match status" value="1"/>
</dbReference>
<accession>A0A6J6IZA7</accession>
<dbReference type="Gene3D" id="2.40.260.10">
    <property type="entry name" value="Sortase"/>
    <property type="match status" value="1"/>
</dbReference>
<proteinExistence type="predicted"/>
<dbReference type="InterPro" id="IPR005754">
    <property type="entry name" value="Sortase"/>
</dbReference>
<organism evidence="2">
    <name type="scientific">freshwater metagenome</name>
    <dbReference type="NCBI Taxonomy" id="449393"/>
    <lineage>
        <taxon>unclassified sequences</taxon>
        <taxon>metagenomes</taxon>
        <taxon>ecological metagenomes</taxon>
    </lineage>
</organism>
<dbReference type="InterPro" id="IPR023365">
    <property type="entry name" value="Sortase_dom-sf"/>
</dbReference>
<dbReference type="EMBL" id="CAEZVQ010000017">
    <property type="protein sequence ID" value="CAB4629961.1"/>
    <property type="molecule type" value="Genomic_DNA"/>
</dbReference>
<dbReference type="NCBIfam" id="TIGR01076">
    <property type="entry name" value="sortase_fam"/>
    <property type="match status" value="1"/>
</dbReference>
<protein>
    <submittedName>
        <fullName evidence="2">Unannotated protein</fullName>
    </submittedName>
</protein>
<dbReference type="InterPro" id="IPR042003">
    <property type="entry name" value="Sortase_E"/>
</dbReference>
<dbReference type="CDD" id="cd05830">
    <property type="entry name" value="Sortase_E"/>
    <property type="match status" value="1"/>
</dbReference>
<evidence type="ECO:0000313" key="2">
    <source>
        <dbReference type="EMBL" id="CAB4629961.1"/>
    </source>
</evidence>
<evidence type="ECO:0000256" key="1">
    <source>
        <dbReference type="ARBA" id="ARBA00022801"/>
    </source>
</evidence>
<gene>
    <name evidence="2" type="ORF">UFOPK2086_00259</name>
</gene>
<reference evidence="2" key="1">
    <citation type="submission" date="2020-05" db="EMBL/GenBank/DDBJ databases">
        <authorList>
            <person name="Chiriac C."/>
            <person name="Salcher M."/>
            <person name="Ghai R."/>
            <person name="Kavagutti S V."/>
        </authorList>
    </citation>
    <scope>NUCLEOTIDE SEQUENCE</scope>
</reference>
<dbReference type="GO" id="GO:0016787">
    <property type="term" value="F:hydrolase activity"/>
    <property type="evidence" value="ECO:0007669"/>
    <property type="project" value="UniProtKB-KW"/>
</dbReference>
<keyword evidence="1" id="KW-0378">Hydrolase</keyword>
<dbReference type="AlphaFoldDB" id="A0A6J6IZA7"/>
<sequence length="170" mass="18578">MRCRTLIVAFAACLISAVATSTPIAHAAPAITDHLVSSSRTQKQMGLLHIPRLRVTTPIFNGVTNAQFDIGVGQWPGSPKPGANGNIVIGGHRTSAKRPFADIDKLKNGDEMFLYRDGKKYRYVVSKSMIVTRTAVWIINPTSTPTLTLFSCHPKGQTSHRYVIRATFVS</sequence>
<name>A0A6J6IZA7_9ZZZZ</name>
<dbReference type="SUPFAM" id="SSF63817">
    <property type="entry name" value="Sortase"/>
    <property type="match status" value="1"/>
</dbReference>